<protein>
    <recommendedName>
        <fullName evidence="2">Transducer of regulated CREB activity middle domain-containing protein</fullName>
    </recommendedName>
</protein>
<evidence type="ECO:0000313" key="4">
    <source>
        <dbReference type="Proteomes" id="UP001044222"/>
    </source>
</evidence>
<dbReference type="Proteomes" id="UP001044222">
    <property type="component" value="Unassembled WGS sequence"/>
</dbReference>
<reference evidence="3" key="1">
    <citation type="submission" date="2021-01" db="EMBL/GenBank/DDBJ databases">
        <title>A chromosome-scale assembly of European eel, Anguilla anguilla.</title>
        <authorList>
            <person name="Henkel C."/>
            <person name="Jong-Raadsen S.A."/>
            <person name="Dufour S."/>
            <person name="Weltzien F.-A."/>
            <person name="Palstra A.P."/>
            <person name="Pelster B."/>
            <person name="Spaink H.P."/>
            <person name="Van Den Thillart G.E."/>
            <person name="Jansen H."/>
            <person name="Zahm M."/>
            <person name="Klopp C."/>
            <person name="Cedric C."/>
            <person name="Louis A."/>
            <person name="Berthelot C."/>
            <person name="Parey E."/>
            <person name="Roest Crollius H."/>
            <person name="Montfort J."/>
            <person name="Robinson-Rechavi M."/>
            <person name="Bucao C."/>
            <person name="Bouchez O."/>
            <person name="Gislard M."/>
            <person name="Lluch J."/>
            <person name="Milhes M."/>
            <person name="Lampietro C."/>
            <person name="Lopez Roques C."/>
            <person name="Donnadieu C."/>
            <person name="Braasch I."/>
            <person name="Desvignes T."/>
            <person name="Postlethwait J."/>
            <person name="Bobe J."/>
            <person name="Guiguen Y."/>
            <person name="Dirks R."/>
        </authorList>
    </citation>
    <scope>NUCLEOTIDE SEQUENCE</scope>
    <source>
        <strain evidence="3">Tag_6206</strain>
        <tissue evidence="3">Liver</tissue>
    </source>
</reference>
<dbReference type="GO" id="GO:0005634">
    <property type="term" value="C:nucleus"/>
    <property type="evidence" value="ECO:0007669"/>
    <property type="project" value="InterPro"/>
</dbReference>
<dbReference type="GO" id="GO:0045944">
    <property type="term" value="P:positive regulation of transcription by RNA polymerase II"/>
    <property type="evidence" value="ECO:0007669"/>
    <property type="project" value="TreeGrafter"/>
</dbReference>
<evidence type="ECO:0000259" key="2">
    <source>
        <dbReference type="Pfam" id="PF12885"/>
    </source>
</evidence>
<evidence type="ECO:0000256" key="1">
    <source>
        <dbReference type="SAM" id="MobiDB-lite"/>
    </source>
</evidence>
<dbReference type="EMBL" id="JAFIRN010000005">
    <property type="protein sequence ID" value="KAG5849077.1"/>
    <property type="molecule type" value="Genomic_DNA"/>
</dbReference>
<dbReference type="PANTHER" id="PTHR13589:SF4">
    <property type="entry name" value="CREB-REGULATED TRANSCRIPTION COACTIVATOR 3"/>
    <property type="match status" value="1"/>
</dbReference>
<dbReference type="InterPro" id="IPR024784">
    <property type="entry name" value="TORC_M"/>
</dbReference>
<organism evidence="3 4">
    <name type="scientific">Anguilla anguilla</name>
    <name type="common">European freshwater eel</name>
    <name type="synonym">Muraena anguilla</name>
    <dbReference type="NCBI Taxonomy" id="7936"/>
    <lineage>
        <taxon>Eukaryota</taxon>
        <taxon>Metazoa</taxon>
        <taxon>Chordata</taxon>
        <taxon>Craniata</taxon>
        <taxon>Vertebrata</taxon>
        <taxon>Euteleostomi</taxon>
        <taxon>Actinopterygii</taxon>
        <taxon>Neopterygii</taxon>
        <taxon>Teleostei</taxon>
        <taxon>Anguilliformes</taxon>
        <taxon>Anguillidae</taxon>
        <taxon>Anguilla</taxon>
    </lineage>
</organism>
<dbReference type="Pfam" id="PF12885">
    <property type="entry name" value="TORC_M"/>
    <property type="match status" value="1"/>
</dbReference>
<dbReference type="GO" id="GO:0005737">
    <property type="term" value="C:cytoplasm"/>
    <property type="evidence" value="ECO:0007669"/>
    <property type="project" value="InterPro"/>
</dbReference>
<dbReference type="AlphaFoldDB" id="A0A9D3MHJ8"/>
<proteinExistence type="predicted"/>
<comment type="caution">
    <text evidence="3">The sequence shown here is derived from an EMBL/GenBank/DDBJ whole genome shotgun (WGS) entry which is preliminary data.</text>
</comment>
<dbReference type="GO" id="GO:0008140">
    <property type="term" value="F:cAMP response element binding protein binding"/>
    <property type="evidence" value="ECO:0007669"/>
    <property type="project" value="TreeGrafter"/>
</dbReference>
<dbReference type="InterPro" id="IPR024786">
    <property type="entry name" value="TORC"/>
</dbReference>
<sequence length="188" mass="20411">MGGGASLWGTGPFRDCKLWCFHFQREQQPWSEEKRPGYRLISQLNRTNSDSALHTSAMSPNQQDAFGMNQQMGRGPPQRNASVNEVEVDGSGDVFSFPALPNDEALIGVSKPLPKQLWEAKKVQSLSSRPKSCEVPGINIFPSPEPNVGLSHYQGTLNTGGSLPDLSNLHFPSPLPTPLDPDDGGTPT</sequence>
<feature type="domain" description="Transducer of regulated CREB activity middle" evidence="2">
    <location>
        <begin position="46"/>
        <end position="185"/>
    </location>
</feature>
<gene>
    <name evidence="3" type="ORF">ANANG_G00106210</name>
</gene>
<feature type="region of interest" description="Disordered" evidence="1">
    <location>
        <begin position="159"/>
        <end position="188"/>
    </location>
</feature>
<accession>A0A9D3MHJ8</accession>
<dbReference type="PANTHER" id="PTHR13589">
    <property type="entry name" value="CREB-REGULATED TRANSCRIPTION COACTIVATOR"/>
    <property type="match status" value="1"/>
</dbReference>
<evidence type="ECO:0000313" key="3">
    <source>
        <dbReference type="EMBL" id="KAG5849077.1"/>
    </source>
</evidence>
<name>A0A9D3MHJ8_ANGAN</name>
<keyword evidence="4" id="KW-1185">Reference proteome</keyword>